<dbReference type="HOGENOM" id="CLU_3325657_0_0_4"/>
<evidence type="ECO:0000313" key="1">
    <source>
        <dbReference type="EMBL" id="EET05254.1"/>
    </source>
</evidence>
<proteinExistence type="predicted"/>
<reference evidence="1" key="1">
    <citation type="submission" date="2009-05" db="EMBL/GenBank/DDBJ databases">
        <authorList>
            <person name="Harkins D.M."/>
            <person name="DeShazer D."/>
            <person name="Woods D.E."/>
            <person name="Brinkac L.M."/>
            <person name="Brown K.A."/>
            <person name="Hung G.C."/>
            <person name="Tuanyok A."/>
            <person name="Zhang B."/>
            <person name="Nierman W.C."/>
        </authorList>
    </citation>
    <scope>NUCLEOTIDE SEQUENCE [LARGE SCALE GENOMIC DNA]</scope>
    <source>
        <strain evidence="1">1710a</strain>
    </source>
</reference>
<organism evidence="1">
    <name type="scientific">Burkholderia pseudomallei 1710a</name>
    <dbReference type="NCBI Taxonomy" id="320371"/>
    <lineage>
        <taxon>Bacteria</taxon>
        <taxon>Pseudomonadati</taxon>
        <taxon>Pseudomonadota</taxon>
        <taxon>Betaproteobacteria</taxon>
        <taxon>Burkholderiales</taxon>
        <taxon>Burkholderiaceae</taxon>
        <taxon>Burkholderia</taxon>
        <taxon>pseudomallei group</taxon>
    </lineage>
</organism>
<dbReference type="Proteomes" id="UP000001812">
    <property type="component" value="Chromosome II"/>
</dbReference>
<dbReference type="EMBL" id="CM000833">
    <property type="protein sequence ID" value="EET05254.1"/>
    <property type="molecule type" value="Genomic_DNA"/>
</dbReference>
<protein>
    <submittedName>
        <fullName evidence="1">Uncharacterized protein</fullName>
    </submittedName>
</protein>
<sequence length="38" mass="4400">MSSHYVGFILACRAIQVLDQLRISNPPIFLIEFDILYC</sequence>
<accession>A0A0E1VYK0</accession>
<name>A0A0E1VYK0_BURPE</name>
<dbReference type="AlphaFoldDB" id="A0A0E1VYK0"/>
<gene>
    <name evidence="1" type="ORF">BURPS1710A_A0834</name>
</gene>